<dbReference type="EMBL" id="DYWT01000132">
    <property type="protein sequence ID" value="HJF31696.1"/>
    <property type="molecule type" value="Genomic_DNA"/>
</dbReference>
<dbReference type="PANTHER" id="PTHR43617">
    <property type="entry name" value="L-AMINO ACID N-ACETYLTRANSFERASE"/>
    <property type="match status" value="1"/>
</dbReference>
<evidence type="ECO:0000313" key="2">
    <source>
        <dbReference type="EMBL" id="HJF31696.1"/>
    </source>
</evidence>
<reference evidence="2" key="1">
    <citation type="journal article" date="2021" name="PeerJ">
        <title>Extensive microbial diversity within the chicken gut microbiome revealed by metagenomics and culture.</title>
        <authorList>
            <person name="Gilroy R."/>
            <person name="Ravi A."/>
            <person name="Getino M."/>
            <person name="Pursley I."/>
            <person name="Horton D.L."/>
            <person name="Alikhan N.F."/>
            <person name="Baker D."/>
            <person name="Gharbi K."/>
            <person name="Hall N."/>
            <person name="Watson M."/>
            <person name="Adriaenssens E.M."/>
            <person name="Foster-Nyarko E."/>
            <person name="Jarju S."/>
            <person name="Secka A."/>
            <person name="Antonio M."/>
            <person name="Oren A."/>
            <person name="Chaudhuri R.R."/>
            <person name="La Ragione R."/>
            <person name="Hildebrand F."/>
            <person name="Pallen M.J."/>
        </authorList>
    </citation>
    <scope>NUCLEOTIDE SEQUENCE</scope>
    <source>
        <strain evidence="2">CHK171-7178</strain>
    </source>
</reference>
<dbReference type="Proteomes" id="UP000698173">
    <property type="component" value="Unassembled WGS sequence"/>
</dbReference>
<dbReference type="AlphaFoldDB" id="A0A921G0T6"/>
<sequence length="274" mass="31868">MLTDEQLNKIETLQNECEQVDAIRLKLNWDMLRQRDDQSMDFFHEEHGELVAYLALYGFGSTVEVCGMVKPCERRKHHFSALWLRAMQSIQEKGFQKILLNAPATSISAKKWLANQPCTYTFSEFQMGWEQQLLEESKDIFLRVSQPEDSNFEVQLDVLAFNMTEADGKLHNERVKKNPDERHFIIEVDSKKIGKIRVNRKGGEAFIYGFAVLPEFQGHGYGGKALRNIVKKEHEAGCSIQLEVETKNEHALRLYQQIGFKTLQGQDYYLWDEQ</sequence>
<reference evidence="2" key="2">
    <citation type="submission" date="2021-09" db="EMBL/GenBank/DDBJ databases">
        <authorList>
            <person name="Gilroy R."/>
        </authorList>
    </citation>
    <scope>NUCLEOTIDE SEQUENCE</scope>
    <source>
        <strain evidence="2">CHK171-7178</strain>
    </source>
</reference>
<dbReference type="PANTHER" id="PTHR43617:SF20">
    <property type="entry name" value="N-ALPHA-ACETYLTRANSFERASE RIMI"/>
    <property type="match status" value="1"/>
</dbReference>
<dbReference type="InterPro" id="IPR050276">
    <property type="entry name" value="MshD_Acetyltransferase"/>
</dbReference>
<dbReference type="InterPro" id="IPR016181">
    <property type="entry name" value="Acyl_CoA_acyltransferase"/>
</dbReference>
<dbReference type="SUPFAM" id="SSF55729">
    <property type="entry name" value="Acyl-CoA N-acyltransferases (Nat)"/>
    <property type="match status" value="2"/>
</dbReference>
<dbReference type="GO" id="GO:0008999">
    <property type="term" value="F:protein-N-terminal-alanine acetyltransferase activity"/>
    <property type="evidence" value="ECO:0007669"/>
    <property type="project" value="TreeGrafter"/>
</dbReference>
<dbReference type="InterPro" id="IPR000182">
    <property type="entry name" value="GNAT_dom"/>
</dbReference>
<proteinExistence type="predicted"/>
<comment type="caution">
    <text evidence="2">The sequence shown here is derived from an EMBL/GenBank/DDBJ whole genome shotgun (WGS) entry which is preliminary data.</text>
</comment>
<dbReference type="Gene3D" id="3.40.630.30">
    <property type="match status" value="2"/>
</dbReference>
<evidence type="ECO:0000313" key="3">
    <source>
        <dbReference type="Proteomes" id="UP000698173"/>
    </source>
</evidence>
<gene>
    <name evidence="2" type="ORF">K8V56_07950</name>
</gene>
<name>A0A921G0T6_SPOPS</name>
<dbReference type="Pfam" id="PF00583">
    <property type="entry name" value="Acetyltransf_1"/>
    <property type="match status" value="1"/>
</dbReference>
<dbReference type="PROSITE" id="PS51186">
    <property type="entry name" value="GNAT"/>
    <property type="match status" value="1"/>
</dbReference>
<evidence type="ECO:0000259" key="1">
    <source>
        <dbReference type="PROSITE" id="PS51186"/>
    </source>
</evidence>
<protein>
    <submittedName>
        <fullName evidence="2">GNAT family N-acetyltransferase</fullName>
    </submittedName>
</protein>
<accession>A0A921G0T6</accession>
<organism evidence="2 3">
    <name type="scientific">Sporosarcina psychrophila</name>
    <name type="common">Bacillus psychrophilus</name>
    <dbReference type="NCBI Taxonomy" id="1476"/>
    <lineage>
        <taxon>Bacteria</taxon>
        <taxon>Bacillati</taxon>
        <taxon>Bacillota</taxon>
        <taxon>Bacilli</taxon>
        <taxon>Bacillales</taxon>
        <taxon>Caryophanaceae</taxon>
        <taxon>Sporosarcina</taxon>
    </lineage>
</organism>
<dbReference type="CDD" id="cd04301">
    <property type="entry name" value="NAT_SF"/>
    <property type="match status" value="1"/>
</dbReference>
<feature type="domain" description="N-acetyltransferase" evidence="1">
    <location>
        <begin position="140"/>
        <end position="274"/>
    </location>
</feature>